<dbReference type="RefSeq" id="WP_117631296.1">
    <property type="nucleotide sequence ID" value="NZ_QSON01000004.1"/>
</dbReference>
<feature type="compositionally biased region" description="Acidic residues" evidence="1">
    <location>
        <begin position="125"/>
        <end position="146"/>
    </location>
</feature>
<dbReference type="AlphaFoldDB" id="A0A374P8T3"/>
<dbReference type="EMBL" id="QSON01000004">
    <property type="protein sequence ID" value="RGJ05131.1"/>
    <property type="molecule type" value="Genomic_DNA"/>
</dbReference>
<dbReference type="Proteomes" id="UP000263014">
    <property type="component" value="Unassembled WGS sequence"/>
</dbReference>
<accession>A0A374P8T3</accession>
<sequence length="284" mass="30711">MAGRKNGEEGYVLGWVVVMVMILMILVTGILFATSAYYRQSLREYNDRQAYLTARSIVQTAAADFTGNGSGELRDAILDEISGFMGGGADVELGDEPDEELDAELGDEPDEELDAELGDEPDEELDAALGDEPDEKSGAELEDEPDGEFRAEPGNESNGAFGTEPKAELNAQSNTDSANKSDSKINTETGTTSPQPPLKDSGNDSDIINMIPISAIKFQLDATMGSCTMTGYYMPEENCLMLTATAKKGSSTEIMTVYLQNDPESEEEPWIVLGYERGEPQLIN</sequence>
<proteinExistence type="predicted"/>
<keyword evidence="2" id="KW-1133">Transmembrane helix</keyword>
<evidence type="ECO:0000313" key="3">
    <source>
        <dbReference type="EMBL" id="RGJ05131.1"/>
    </source>
</evidence>
<reference evidence="3 4" key="1">
    <citation type="submission" date="2018-08" db="EMBL/GenBank/DDBJ databases">
        <title>A genome reference for cultivated species of the human gut microbiota.</title>
        <authorList>
            <person name="Zou Y."/>
            <person name="Xue W."/>
            <person name="Luo G."/>
        </authorList>
    </citation>
    <scope>NUCLEOTIDE SEQUENCE [LARGE SCALE GENOMIC DNA]</scope>
    <source>
        <strain evidence="3 4">TM09-12</strain>
    </source>
</reference>
<feature type="region of interest" description="Disordered" evidence="1">
    <location>
        <begin position="125"/>
        <end position="204"/>
    </location>
</feature>
<evidence type="ECO:0000313" key="4">
    <source>
        <dbReference type="Proteomes" id="UP000263014"/>
    </source>
</evidence>
<gene>
    <name evidence="3" type="ORF">DXD79_09470</name>
</gene>
<protein>
    <submittedName>
        <fullName evidence="3">Uncharacterized protein</fullName>
    </submittedName>
</protein>
<evidence type="ECO:0000256" key="1">
    <source>
        <dbReference type="SAM" id="MobiDB-lite"/>
    </source>
</evidence>
<keyword evidence="2" id="KW-0472">Membrane</keyword>
<name>A0A374P8T3_9FIRM</name>
<keyword evidence="2" id="KW-0812">Transmembrane</keyword>
<feature type="transmembrane region" description="Helical" evidence="2">
    <location>
        <begin position="12"/>
        <end position="38"/>
    </location>
</feature>
<comment type="caution">
    <text evidence="3">The sequence shown here is derived from an EMBL/GenBank/DDBJ whole genome shotgun (WGS) entry which is preliminary data.</text>
</comment>
<evidence type="ECO:0000256" key="2">
    <source>
        <dbReference type="SAM" id="Phobius"/>
    </source>
</evidence>
<organism evidence="3 4">
    <name type="scientific">Hungatella hathewayi</name>
    <dbReference type="NCBI Taxonomy" id="154046"/>
    <lineage>
        <taxon>Bacteria</taxon>
        <taxon>Bacillati</taxon>
        <taxon>Bacillota</taxon>
        <taxon>Clostridia</taxon>
        <taxon>Lachnospirales</taxon>
        <taxon>Lachnospiraceae</taxon>
        <taxon>Hungatella</taxon>
    </lineage>
</organism>